<sequence length="79" mass="8997">MLLGSNGLYSLMMIIISVICIGISWWAIQAFRFDLFVKRADSAQTKLLQILLSIVIGHGVARFFMDYLGYSLLLNQLFH</sequence>
<protein>
    <submittedName>
        <fullName evidence="1">DUF1146 domain-containing protein</fullName>
    </submittedName>
</protein>
<organism evidence="1 2">
    <name type="scientific">Brevibacillus laterosporus</name>
    <name type="common">Bacillus laterosporus</name>
    <dbReference type="NCBI Taxonomy" id="1465"/>
    <lineage>
        <taxon>Bacteria</taxon>
        <taxon>Bacillati</taxon>
        <taxon>Bacillota</taxon>
        <taxon>Bacilli</taxon>
        <taxon>Bacillales</taxon>
        <taxon>Paenibacillaceae</taxon>
        <taxon>Brevibacillus</taxon>
    </lineage>
</organism>
<dbReference type="AlphaFoldDB" id="A0A502IG20"/>
<dbReference type="OrthoDB" id="1651016at2"/>
<keyword evidence="2" id="KW-1185">Reference proteome</keyword>
<accession>A0A502IG20</accession>
<proteinExistence type="predicted"/>
<dbReference type="Proteomes" id="UP000319432">
    <property type="component" value="Chromosome"/>
</dbReference>
<dbReference type="InterPro" id="IPR009526">
    <property type="entry name" value="DUF1146"/>
</dbReference>
<dbReference type="Pfam" id="PF06612">
    <property type="entry name" value="DUF1146"/>
    <property type="match status" value="1"/>
</dbReference>
<dbReference type="EMBL" id="CP033464">
    <property type="protein sequence ID" value="QDX91623.1"/>
    <property type="molecule type" value="Genomic_DNA"/>
</dbReference>
<dbReference type="NCBIfam" id="TIGR02327">
    <property type="entry name" value="int_mem_ywzB"/>
    <property type="match status" value="1"/>
</dbReference>
<evidence type="ECO:0000313" key="1">
    <source>
        <dbReference type="EMBL" id="QDX91623.1"/>
    </source>
</evidence>
<name>A0A502IG20_BRELA</name>
<evidence type="ECO:0000313" key="2">
    <source>
        <dbReference type="Proteomes" id="UP000319432"/>
    </source>
</evidence>
<reference evidence="1 2" key="1">
    <citation type="submission" date="2018-11" db="EMBL/GenBank/DDBJ databases">
        <title>Phylogenetic determinants of toxin gene distribution in genomes of Brevibacillus laterosporus.</title>
        <authorList>
            <person name="Glare T.R."/>
            <person name="Durrant A."/>
            <person name="Berry C."/>
            <person name="Palma L."/>
            <person name="Ormskirk M."/>
            <person name="Cox M.O."/>
        </authorList>
    </citation>
    <scope>NUCLEOTIDE SEQUENCE [LARGE SCALE GENOMIC DNA]</scope>
    <source>
        <strain evidence="1 2">1821L</strain>
    </source>
</reference>
<gene>
    <name evidence="1" type="ORF">EEL30_04110</name>
</gene>